<dbReference type="PANTHER" id="PTHR16038">
    <property type="entry name" value="NOP SEVEN ASSOCIATED PROTEIN 1"/>
    <property type="match status" value="1"/>
</dbReference>
<dbReference type="AlphaFoldDB" id="A0A8K0XTW8"/>
<dbReference type="InterPro" id="IPR015943">
    <property type="entry name" value="WD40/YVTN_repeat-like_dom_sf"/>
</dbReference>
<dbReference type="SUPFAM" id="SSF50978">
    <property type="entry name" value="WD40 repeat-like"/>
    <property type="match status" value="1"/>
</dbReference>
<dbReference type="InterPro" id="IPR037379">
    <property type="entry name" value="WDR74/Nsa1"/>
</dbReference>
<evidence type="ECO:0000256" key="2">
    <source>
        <dbReference type="ARBA" id="ARBA00007861"/>
    </source>
</evidence>
<sequence>MPAFFSGDELGQVKHTYWTRSEEGWKPTSTVLSSAASEGKGKAVQKLVAFTQADNQVLLAAARADATASILALSTDHSSAELVCEWKETRLKSDQRYVGLAATSSGIYSCTSNGALRLTKPNGEETPESHLAAAPMRLTEWRLSSNGQTFSYAGDEVEVSVWNTERAFAEASTASKTATSVPAEDTQKKRKRPDATLPGEIWRAKNLPNDELNLRQPVRDTALTYLRSSSNPAAQQLLVGTQFGDIRRYDTRAARRPVSNWKGSGKTGGIGVIEVGSNEHEIFVSDKGVNLFAMDLRNGAISYGYKGIRSSLLTLRNITLTLTVTPTSKRTGLAGAVTSIAVSSSYLASTSQDRYLRLHSTFPPPPHPGQQQYHKGEVLDKFYMTAIPTAVVPDSSFVLGAQPSAVQGNEGEDDDGEDDDAVWAGMEDAESDEGEGTSHKKRKTKSVRK</sequence>
<comment type="function">
    <text evidence="1">Involved in the biogenesis of the 60S ribosomal subunit.</text>
</comment>
<organism evidence="6 7">
    <name type="scientific">Cristinia sonorae</name>
    <dbReference type="NCBI Taxonomy" id="1940300"/>
    <lineage>
        <taxon>Eukaryota</taxon>
        <taxon>Fungi</taxon>
        <taxon>Dikarya</taxon>
        <taxon>Basidiomycota</taxon>
        <taxon>Agaricomycotina</taxon>
        <taxon>Agaricomycetes</taxon>
        <taxon>Agaricomycetidae</taxon>
        <taxon>Agaricales</taxon>
        <taxon>Pleurotineae</taxon>
        <taxon>Stephanosporaceae</taxon>
        <taxon>Cristinia</taxon>
    </lineage>
</organism>
<name>A0A8K0XTW8_9AGAR</name>
<comment type="subunit">
    <text evidence="3">Component of the pre-66S ribosomal particle.</text>
</comment>
<accession>A0A8K0XTW8</accession>
<evidence type="ECO:0000256" key="5">
    <source>
        <dbReference type="SAM" id="MobiDB-lite"/>
    </source>
</evidence>
<dbReference type="OrthoDB" id="18388at2759"/>
<dbReference type="Proteomes" id="UP000813824">
    <property type="component" value="Unassembled WGS sequence"/>
</dbReference>
<gene>
    <name evidence="6" type="ORF">BXZ70DRAFT_242916</name>
</gene>
<protein>
    <recommendedName>
        <fullName evidence="4">Ribosome biogenesis protein NSA1</fullName>
    </recommendedName>
</protein>
<comment type="similarity">
    <text evidence="2">Belongs to the NSA1 family.</text>
</comment>
<dbReference type="GO" id="GO:0030687">
    <property type="term" value="C:preribosome, large subunit precursor"/>
    <property type="evidence" value="ECO:0007669"/>
    <property type="project" value="TreeGrafter"/>
</dbReference>
<evidence type="ECO:0000256" key="1">
    <source>
        <dbReference type="ARBA" id="ARBA00002889"/>
    </source>
</evidence>
<evidence type="ECO:0000256" key="4">
    <source>
        <dbReference type="ARBA" id="ARBA00014234"/>
    </source>
</evidence>
<keyword evidence="7" id="KW-1185">Reference proteome</keyword>
<dbReference type="GO" id="GO:0005730">
    <property type="term" value="C:nucleolus"/>
    <property type="evidence" value="ECO:0007669"/>
    <property type="project" value="InterPro"/>
</dbReference>
<feature type="compositionally biased region" description="Acidic residues" evidence="5">
    <location>
        <begin position="410"/>
        <end position="435"/>
    </location>
</feature>
<dbReference type="PANTHER" id="PTHR16038:SF4">
    <property type="entry name" value="WD REPEAT-CONTAINING PROTEIN 74"/>
    <property type="match status" value="1"/>
</dbReference>
<dbReference type="GO" id="GO:0042273">
    <property type="term" value="P:ribosomal large subunit biogenesis"/>
    <property type="evidence" value="ECO:0007669"/>
    <property type="project" value="InterPro"/>
</dbReference>
<dbReference type="Gene3D" id="2.130.10.10">
    <property type="entry name" value="YVTN repeat-like/Quinoprotein amine dehydrogenase"/>
    <property type="match status" value="1"/>
</dbReference>
<dbReference type="InterPro" id="IPR036322">
    <property type="entry name" value="WD40_repeat_dom_sf"/>
</dbReference>
<comment type="caution">
    <text evidence="6">The sequence shown here is derived from an EMBL/GenBank/DDBJ whole genome shotgun (WGS) entry which is preliminary data.</text>
</comment>
<evidence type="ECO:0000256" key="3">
    <source>
        <dbReference type="ARBA" id="ARBA00011187"/>
    </source>
</evidence>
<feature type="region of interest" description="Disordered" evidence="5">
    <location>
        <begin position="401"/>
        <end position="449"/>
    </location>
</feature>
<proteinExistence type="inferred from homology"/>
<feature type="compositionally biased region" description="Basic residues" evidence="5">
    <location>
        <begin position="439"/>
        <end position="449"/>
    </location>
</feature>
<evidence type="ECO:0000313" key="6">
    <source>
        <dbReference type="EMBL" id="KAH8106709.1"/>
    </source>
</evidence>
<feature type="compositionally biased region" description="Low complexity" evidence="5">
    <location>
        <begin position="172"/>
        <end position="183"/>
    </location>
</feature>
<reference evidence="6" key="1">
    <citation type="journal article" date="2021" name="New Phytol.">
        <title>Evolutionary innovations through gain and loss of genes in the ectomycorrhizal Boletales.</title>
        <authorList>
            <person name="Wu G."/>
            <person name="Miyauchi S."/>
            <person name="Morin E."/>
            <person name="Kuo A."/>
            <person name="Drula E."/>
            <person name="Varga T."/>
            <person name="Kohler A."/>
            <person name="Feng B."/>
            <person name="Cao Y."/>
            <person name="Lipzen A."/>
            <person name="Daum C."/>
            <person name="Hundley H."/>
            <person name="Pangilinan J."/>
            <person name="Johnson J."/>
            <person name="Barry K."/>
            <person name="LaButti K."/>
            <person name="Ng V."/>
            <person name="Ahrendt S."/>
            <person name="Min B."/>
            <person name="Choi I.G."/>
            <person name="Park H."/>
            <person name="Plett J.M."/>
            <person name="Magnuson J."/>
            <person name="Spatafora J.W."/>
            <person name="Nagy L.G."/>
            <person name="Henrissat B."/>
            <person name="Grigoriev I.V."/>
            <person name="Yang Z.L."/>
            <person name="Xu J."/>
            <person name="Martin F.M."/>
        </authorList>
    </citation>
    <scope>NUCLEOTIDE SEQUENCE</scope>
    <source>
        <strain evidence="6">KKN 215</strain>
    </source>
</reference>
<feature type="region of interest" description="Disordered" evidence="5">
    <location>
        <begin position="172"/>
        <end position="194"/>
    </location>
</feature>
<evidence type="ECO:0000313" key="7">
    <source>
        <dbReference type="Proteomes" id="UP000813824"/>
    </source>
</evidence>
<dbReference type="EMBL" id="JAEVFJ010000002">
    <property type="protein sequence ID" value="KAH8106709.1"/>
    <property type="molecule type" value="Genomic_DNA"/>
</dbReference>